<sequence length="171" mass="19587">MGFEKRWIKLVMLCVSTVRYSVLHDQEVLGPIIPQKGLKQECPLSPYLSILCAEGLSAMFRKLDEMGLLYGCKVARGAPSVNHPFFVDNSYFFFKANMMESSHVTNILKLYEKEADRRRDVCGILGVQEALDHGNYLGLPSIIGRNRKIALRSNMEAFTWMEQEIPLKIWK</sequence>
<reference evidence="2" key="1">
    <citation type="journal article" date="2010" name="Nat. Biotechnol.">
        <title>Draft genome sequence of the oilseed species Ricinus communis.</title>
        <authorList>
            <person name="Chan A.P."/>
            <person name="Crabtree J."/>
            <person name="Zhao Q."/>
            <person name="Lorenzi H."/>
            <person name="Orvis J."/>
            <person name="Puiu D."/>
            <person name="Melake-Berhan A."/>
            <person name="Jones K.M."/>
            <person name="Redman J."/>
            <person name="Chen G."/>
            <person name="Cahoon E.B."/>
            <person name="Gedil M."/>
            <person name="Stanke M."/>
            <person name="Haas B.J."/>
            <person name="Wortman J.R."/>
            <person name="Fraser-Liggett C.M."/>
            <person name="Ravel J."/>
            <person name="Rabinowicz P.D."/>
        </authorList>
    </citation>
    <scope>NUCLEOTIDE SEQUENCE [LARGE SCALE GENOMIC DNA]</scope>
    <source>
        <strain evidence="2">cv. Hale</strain>
    </source>
</reference>
<dbReference type="eggNOG" id="KOG1075">
    <property type="taxonomic scope" value="Eukaryota"/>
</dbReference>
<evidence type="ECO:0008006" key="3">
    <source>
        <dbReference type="Google" id="ProtNLM"/>
    </source>
</evidence>
<evidence type="ECO:0000313" key="2">
    <source>
        <dbReference type="Proteomes" id="UP000008311"/>
    </source>
</evidence>
<evidence type="ECO:0000313" key="1">
    <source>
        <dbReference type="EMBL" id="EEF37633.1"/>
    </source>
</evidence>
<gene>
    <name evidence="1" type="ORF">RCOM_0647180</name>
</gene>
<accession>B9SFM1</accession>
<name>B9SFM1_RICCO</name>
<dbReference type="EMBL" id="EQ973945">
    <property type="protein sequence ID" value="EEF37633.1"/>
    <property type="molecule type" value="Genomic_DNA"/>
</dbReference>
<protein>
    <recommendedName>
        <fullName evidence="3">Reverse transcriptase domain-containing protein</fullName>
    </recommendedName>
</protein>
<dbReference type="AlphaFoldDB" id="B9SFM1"/>
<dbReference type="InParanoid" id="B9SFM1"/>
<keyword evidence="2" id="KW-1185">Reference proteome</keyword>
<dbReference type="Proteomes" id="UP000008311">
    <property type="component" value="Unassembled WGS sequence"/>
</dbReference>
<organism evidence="1 2">
    <name type="scientific">Ricinus communis</name>
    <name type="common">Castor bean</name>
    <dbReference type="NCBI Taxonomy" id="3988"/>
    <lineage>
        <taxon>Eukaryota</taxon>
        <taxon>Viridiplantae</taxon>
        <taxon>Streptophyta</taxon>
        <taxon>Embryophyta</taxon>
        <taxon>Tracheophyta</taxon>
        <taxon>Spermatophyta</taxon>
        <taxon>Magnoliopsida</taxon>
        <taxon>eudicotyledons</taxon>
        <taxon>Gunneridae</taxon>
        <taxon>Pentapetalae</taxon>
        <taxon>rosids</taxon>
        <taxon>fabids</taxon>
        <taxon>Malpighiales</taxon>
        <taxon>Euphorbiaceae</taxon>
        <taxon>Acalyphoideae</taxon>
        <taxon>Acalypheae</taxon>
        <taxon>Ricinus</taxon>
    </lineage>
</organism>
<proteinExistence type="predicted"/>